<dbReference type="EMBL" id="CM000880">
    <property type="protein sequence ID" value="KQK21472.1"/>
    <property type="molecule type" value="Genomic_DNA"/>
</dbReference>
<evidence type="ECO:0000313" key="1">
    <source>
        <dbReference type="EMBL" id="KQK21472.1"/>
    </source>
</evidence>
<name>A0A0Q3HFH7_BRADI</name>
<sequence length="73" mass="7931">MYGLVCASAEHVTLLVKVSYSSSVVFFLRKKFLLAYMLLSDASFGCSESQSAHAIALAKIQRTLGRSAAILFL</sequence>
<dbReference type="InParanoid" id="A0A0Q3HFH7"/>
<dbReference type="AlphaFoldDB" id="A0A0Q3HFH7"/>
<gene>
    <name evidence="1" type="ORF">BRADI_1g60972v3</name>
</gene>
<dbReference type="Proteomes" id="UP000008810">
    <property type="component" value="Chromosome 1"/>
</dbReference>
<dbReference type="Gramene" id="KQK21472">
    <property type="protein sequence ID" value="KQK21472"/>
    <property type="gene ID" value="BRADI_1g60972v3"/>
</dbReference>
<organism evidence="1">
    <name type="scientific">Brachypodium distachyon</name>
    <name type="common">Purple false brome</name>
    <name type="synonym">Trachynia distachya</name>
    <dbReference type="NCBI Taxonomy" id="15368"/>
    <lineage>
        <taxon>Eukaryota</taxon>
        <taxon>Viridiplantae</taxon>
        <taxon>Streptophyta</taxon>
        <taxon>Embryophyta</taxon>
        <taxon>Tracheophyta</taxon>
        <taxon>Spermatophyta</taxon>
        <taxon>Magnoliopsida</taxon>
        <taxon>Liliopsida</taxon>
        <taxon>Poales</taxon>
        <taxon>Poaceae</taxon>
        <taxon>BOP clade</taxon>
        <taxon>Pooideae</taxon>
        <taxon>Stipodae</taxon>
        <taxon>Brachypodieae</taxon>
        <taxon>Brachypodium</taxon>
    </lineage>
</organism>
<reference evidence="2" key="3">
    <citation type="submission" date="2018-08" db="UniProtKB">
        <authorList>
            <consortium name="EnsemblPlants"/>
        </authorList>
    </citation>
    <scope>IDENTIFICATION</scope>
    <source>
        <strain evidence="2">cv. Bd21</strain>
    </source>
</reference>
<reference evidence="1" key="2">
    <citation type="submission" date="2017-06" db="EMBL/GenBank/DDBJ databases">
        <title>WGS assembly of Brachypodium distachyon.</title>
        <authorList>
            <consortium name="The International Brachypodium Initiative"/>
            <person name="Lucas S."/>
            <person name="Harmon-Smith M."/>
            <person name="Lail K."/>
            <person name="Tice H."/>
            <person name="Grimwood J."/>
            <person name="Bruce D."/>
            <person name="Barry K."/>
            <person name="Shu S."/>
            <person name="Lindquist E."/>
            <person name="Wang M."/>
            <person name="Pitluck S."/>
            <person name="Vogel J.P."/>
            <person name="Garvin D.F."/>
            <person name="Mockler T.C."/>
            <person name="Schmutz J."/>
            <person name="Rokhsar D."/>
            <person name="Bevan M.W."/>
        </authorList>
    </citation>
    <scope>NUCLEOTIDE SEQUENCE</scope>
    <source>
        <strain evidence="1">Bd21</strain>
    </source>
</reference>
<reference evidence="1 2" key="1">
    <citation type="journal article" date="2010" name="Nature">
        <title>Genome sequencing and analysis of the model grass Brachypodium distachyon.</title>
        <authorList>
            <consortium name="International Brachypodium Initiative"/>
        </authorList>
    </citation>
    <scope>NUCLEOTIDE SEQUENCE [LARGE SCALE GENOMIC DNA]</scope>
    <source>
        <strain evidence="1 2">Bd21</strain>
    </source>
</reference>
<proteinExistence type="predicted"/>
<keyword evidence="3" id="KW-1185">Reference proteome</keyword>
<protein>
    <submittedName>
        <fullName evidence="1 2">Uncharacterized protein</fullName>
    </submittedName>
</protein>
<accession>A0A0Q3HFH7</accession>
<evidence type="ECO:0000313" key="2">
    <source>
        <dbReference type="EnsemblPlants" id="KQK21472"/>
    </source>
</evidence>
<dbReference type="EnsemblPlants" id="KQK21472">
    <property type="protein sequence ID" value="KQK21472"/>
    <property type="gene ID" value="BRADI_1g60972v3"/>
</dbReference>
<evidence type="ECO:0000313" key="3">
    <source>
        <dbReference type="Proteomes" id="UP000008810"/>
    </source>
</evidence>